<name>A0A9Q4GJG2_9EURY</name>
<evidence type="ECO:0000313" key="1">
    <source>
        <dbReference type="EMBL" id="MCX2819893.1"/>
    </source>
</evidence>
<organism evidence="1 2">
    <name type="scientific">Halorutilus salinus</name>
    <dbReference type="NCBI Taxonomy" id="2487751"/>
    <lineage>
        <taxon>Archaea</taxon>
        <taxon>Methanobacteriati</taxon>
        <taxon>Methanobacteriota</taxon>
        <taxon>Stenosarchaea group</taxon>
        <taxon>Halobacteria</taxon>
        <taxon>Halorutilales</taxon>
        <taxon>Halorutilaceae</taxon>
        <taxon>Halorutilus</taxon>
    </lineage>
</organism>
<comment type="caution">
    <text evidence="1">The sequence shown here is derived from an EMBL/GenBank/DDBJ whole genome shotgun (WGS) entry which is preliminary data.</text>
</comment>
<proteinExistence type="predicted"/>
<sequence length="68" mass="7621">MSRADDTDDLVLEVRRRGDADAVHTWTLAEFTGVPTDDGGRFGFSDEDGNERLLLTPDELLELKEVLE</sequence>
<dbReference type="EMBL" id="RKLV01000013">
    <property type="protein sequence ID" value="MCX2819893.1"/>
    <property type="molecule type" value="Genomic_DNA"/>
</dbReference>
<gene>
    <name evidence="1" type="ORF">EGH25_11080</name>
</gene>
<dbReference type="RefSeq" id="WP_266088560.1">
    <property type="nucleotide sequence ID" value="NZ_RKLV01000013.1"/>
</dbReference>
<reference evidence="1" key="1">
    <citation type="submission" date="2022-09" db="EMBL/GenBank/DDBJ databases">
        <title>Haloadaptaus new haloarchaeum isolated from saline soil.</title>
        <authorList>
            <person name="Duran-Viseras A."/>
            <person name="Sanchez-Porro C."/>
            <person name="Ventosa A."/>
        </authorList>
    </citation>
    <scope>NUCLEOTIDE SEQUENCE</scope>
    <source>
        <strain evidence="1">F3-133</strain>
    </source>
</reference>
<dbReference type="AlphaFoldDB" id="A0A9Q4GJG2"/>
<accession>A0A9Q4GJG2</accession>
<protein>
    <submittedName>
        <fullName evidence="1">Uncharacterized protein</fullName>
    </submittedName>
</protein>
<dbReference type="Proteomes" id="UP001149411">
    <property type="component" value="Unassembled WGS sequence"/>
</dbReference>
<keyword evidence="2" id="KW-1185">Reference proteome</keyword>
<evidence type="ECO:0000313" key="2">
    <source>
        <dbReference type="Proteomes" id="UP001149411"/>
    </source>
</evidence>